<name>A0ABN9UV81_9DINO</name>
<keyword evidence="1" id="KW-0732">Signal</keyword>
<dbReference type="Proteomes" id="UP001189429">
    <property type="component" value="Unassembled WGS sequence"/>
</dbReference>
<proteinExistence type="predicted"/>
<protein>
    <submittedName>
        <fullName evidence="2">Uncharacterized protein</fullName>
    </submittedName>
</protein>
<evidence type="ECO:0000313" key="2">
    <source>
        <dbReference type="EMBL" id="CAK0863093.1"/>
    </source>
</evidence>
<evidence type="ECO:0000256" key="1">
    <source>
        <dbReference type="SAM" id="SignalP"/>
    </source>
</evidence>
<organism evidence="2 3">
    <name type="scientific">Prorocentrum cordatum</name>
    <dbReference type="NCBI Taxonomy" id="2364126"/>
    <lineage>
        <taxon>Eukaryota</taxon>
        <taxon>Sar</taxon>
        <taxon>Alveolata</taxon>
        <taxon>Dinophyceae</taxon>
        <taxon>Prorocentrales</taxon>
        <taxon>Prorocentraceae</taxon>
        <taxon>Prorocentrum</taxon>
    </lineage>
</organism>
<reference evidence="2" key="1">
    <citation type="submission" date="2023-10" db="EMBL/GenBank/DDBJ databases">
        <authorList>
            <person name="Chen Y."/>
            <person name="Shah S."/>
            <person name="Dougan E. K."/>
            <person name="Thang M."/>
            <person name="Chan C."/>
        </authorList>
    </citation>
    <scope>NUCLEOTIDE SEQUENCE [LARGE SCALE GENOMIC DNA]</scope>
</reference>
<comment type="caution">
    <text evidence="2">The sequence shown here is derived from an EMBL/GenBank/DDBJ whole genome shotgun (WGS) entry which is preliminary data.</text>
</comment>
<dbReference type="EMBL" id="CAUYUJ010016225">
    <property type="protein sequence ID" value="CAK0863093.1"/>
    <property type="molecule type" value="Genomic_DNA"/>
</dbReference>
<feature type="signal peptide" evidence="1">
    <location>
        <begin position="1"/>
        <end position="21"/>
    </location>
</feature>
<evidence type="ECO:0000313" key="3">
    <source>
        <dbReference type="Proteomes" id="UP001189429"/>
    </source>
</evidence>
<feature type="chain" id="PRO_5047435447" evidence="1">
    <location>
        <begin position="22"/>
        <end position="379"/>
    </location>
</feature>
<accession>A0ABN9UV81</accession>
<keyword evidence="3" id="KW-1185">Reference proteome</keyword>
<gene>
    <name evidence="2" type="ORF">PCOR1329_LOCUS51328</name>
</gene>
<sequence>MLDSMVLVLLLVMNFAGPINSLVAPSLFPPPSWAPNWDLLASTTIQPSGDSYFMPNHTWGLISLDWSVAKSVWMRHGRNRTNCEAVSVEGCRRLKAAGKASRCFIYHNMELALEWEETQRKVMYDPSTADYFLQYTDGMGNKNGTIYAENIEEGDQFFWDYTNPKAAAYVISSILRSVDDPAVDGTFTDDVNGFPQEHESATARINMSHQQLAALQAATRVTHAKLVGELVKAGKYNWQAFGVGDGAGVTCPSDPKGCSAFMQTGCDPEMQSRPMMMDAAHADNQTVAAFLITRPPIGFIGWGWESGDSKWPSSDVFLLKPGEPQGLCKQEQPGIYSRQWSKGKVVLNCNEWTASLPFSHIDQPSGGRVKSVSADVLVE</sequence>